<dbReference type="PANTHER" id="PTHR35145:SF1">
    <property type="entry name" value="CYTOPLASMIC PROTEIN"/>
    <property type="match status" value="1"/>
</dbReference>
<name>A0ABY6D173_9BACT</name>
<protein>
    <submittedName>
        <fullName evidence="1">MmcQ/YjbR family DNA-binding protein</fullName>
    </submittedName>
</protein>
<dbReference type="InterPro" id="IPR058532">
    <property type="entry name" value="YjbR/MT2646/Rv2570-like"/>
</dbReference>
<dbReference type="RefSeq" id="WP_263051643.1">
    <property type="nucleotide sequence ID" value="NZ_CP106735.1"/>
</dbReference>
<gene>
    <name evidence="1" type="ORF">N7E81_02175</name>
</gene>
<dbReference type="SUPFAM" id="SSF142906">
    <property type="entry name" value="YjbR-like"/>
    <property type="match status" value="1"/>
</dbReference>
<dbReference type="GO" id="GO:0003677">
    <property type="term" value="F:DNA binding"/>
    <property type="evidence" value="ECO:0007669"/>
    <property type="project" value="UniProtKB-KW"/>
</dbReference>
<dbReference type="InterPro" id="IPR038056">
    <property type="entry name" value="YjbR-like_sf"/>
</dbReference>
<dbReference type="Proteomes" id="UP001062165">
    <property type="component" value="Chromosome"/>
</dbReference>
<proteinExistence type="predicted"/>
<keyword evidence="2" id="KW-1185">Reference proteome</keyword>
<reference evidence="1" key="1">
    <citation type="submission" date="2022-10" db="EMBL/GenBank/DDBJ databases">
        <title>Comparative genomics and taxonomic characterization of three novel marine species of genus Reichenbachiella exhibiting antioxidant and polysaccharide degradation activities.</title>
        <authorList>
            <person name="Muhammad N."/>
            <person name="Lee Y.-J."/>
            <person name="Ko J."/>
            <person name="Kim S.-G."/>
        </authorList>
    </citation>
    <scope>NUCLEOTIDE SEQUENCE</scope>
    <source>
        <strain evidence="1">Wsw4-B4</strain>
    </source>
</reference>
<keyword evidence="1" id="KW-0238">DNA-binding</keyword>
<dbReference type="InterPro" id="IPR007351">
    <property type="entry name" value="YjbR"/>
</dbReference>
<sequence length="120" mass="13593">MVNIESFRSYCLSKPGTSEGLPFGDTTLVFKVMGKMFSLCSVDNFDFINLKCDPERALELRDQYPAICPGYHMNKKHWNSVYIDGSLSDTLIYELVDHSYDLVAASLTKQLKQELAELKG</sequence>
<dbReference type="PANTHER" id="PTHR35145">
    <property type="entry name" value="CYTOPLASMIC PROTEIN-RELATED"/>
    <property type="match status" value="1"/>
</dbReference>
<accession>A0ABY6D173</accession>
<dbReference type="EMBL" id="CP106735">
    <property type="protein sequence ID" value="UXX79912.1"/>
    <property type="molecule type" value="Genomic_DNA"/>
</dbReference>
<dbReference type="Gene3D" id="3.90.1150.30">
    <property type="match status" value="1"/>
</dbReference>
<dbReference type="Pfam" id="PF04237">
    <property type="entry name" value="YjbR"/>
    <property type="match status" value="1"/>
</dbReference>
<evidence type="ECO:0000313" key="1">
    <source>
        <dbReference type="EMBL" id="UXX79912.1"/>
    </source>
</evidence>
<evidence type="ECO:0000313" key="2">
    <source>
        <dbReference type="Proteomes" id="UP001062165"/>
    </source>
</evidence>
<organism evidence="1 2">
    <name type="scientific">Reichenbachiella carrageenanivorans</name>
    <dbReference type="NCBI Taxonomy" id="2979869"/>
    <lineage>
        <taxon>Bacteria</taxon>
        <taxon>Pseudomonadati</taxon>
        <taxon>Bacteroidota</taxon>
        <taxon>Cytophagia</taxon>
        <taxon>Cytophagales</taxon>
        <taxon>Reichenbachiellaceae</taxon>
        <taxon>Reichenbachiella</taxon>
    </lineage>
</organism>